<organism evidence="3 4">
    <name type="scientific">Ranitomeya imitator</name>
    <name type="common">mimic poison frog</name>
    <dbReference type="NCBI Taxonomy" id="111125"/>
    <lineage>
        <taxon>Eukaryota</taxon>
        <taxon>Metazoa</taxon>
        <taxon>Chordata</taxon>
        <taxon>Craniata</taxon>
        <taxon>Vertebrata</taxon>
        <taxon>Euteleostomi</taxon>
        <taxon>Amphibia</taxon>
        <taxon>Batrachia</taxon>
        <taxon>Anura</taxon>
        <taxon>Neobatrachia</taxon>
        <taxon>Hyloidea</taxon>
        <taxon>Dendrobatidae</taxon>
        <taxon>Dendrobatinae</taxon>
        <taxon>Ranitomeya</taxon>
    </lineage>
</organism>
<evidence type="ECO:0000313" key="3">
    <source>
        <dbReference type="EMBL" id="CAJ0940725.1"/>
    </source>
</evidence>
<gene>
    <name evidence="3" type="ORF">RIMI_LOCUS8882896</name>
</gene>
<dbReference type="PANTHER" id="PTHR21301">
    <property type="entry name" value="REVERSE TRANSCRIPTASE"/>
    <property type="match status" value="1"/>
</dbReference>
<evidence type="ECO:0000259" key="2">
    <source>
        <dbReference type="PROSITE" id="PS50878"/>
    </source>
</evidence>
<feature type="domain" description="Reverse transcriptase" evidence="2">
    <location>
        <begin position="1"/>
        <end position="172"/>
    </location>
</feature>
<name>A0ABN9LG28_9NEOB</name>
<dbReference type="PANTHER" id="PTHR21301:SF12">
    <property type="match status" value="1"/>
</dbReference>
<proteinExistence type="predicted"/>
<reference evidence="3" key="1">
    <citation type="submission" date="2023-07" db="EMBL/GenBank/DDBJ databases">
        <authorList>
            <person name="Stuckert A."/>
        </authorList>
    </citation>
    <scope>NUCLEOTIDE SEQUENCE</scope>
</reference>
<dbReference type="PROSITE" id="PS50878">
    <property type="entry name" value="RT_POL"/>
    <property type="match status" value="1"/>
</dbReference>
<evidence type="ECO:0000256" key="1">
    <source>
        <dbReference type="SAM" id="MobiDB-lite"/>
    </source>
</evidence>
<dbReference type="InterPro" id="IPR058912">
    <property type="entry name" value="HTH_animal"/>
</dbReference>
<comment type="caution">
    <text evidence="3">The sequence shown here is derived from an EMBL/GenBank/DDBJ whole genome shotgun (WGS) entry which is preliminary data.</text>
</comment>
<protein>
    <recommendedName>
        <fullName evidence="2">Reverse transcriptase domain-containing protein</fullName>
    </recommendedName>
</protein>
<feature type="region of interest" description="Disordered" evidence="1">
    <location>
        <begin position="450"/>
        <end position="579"/>
    </location>
</feature>
<accession>A0ABN9LG28</accession>
<dbReference type="EMBL" id="CAUEEQ010017964">
    <property type="protein sequence ID" value="CAJ0940725.1"/>
    <property type="molecule type" value="Genomic_DNA"/>
</dbReference>
<dbReference type="Proteomes" id="UP001176940">
    <property type="component" value="Unassembled WGS sequence"/>
</dbReference>
<sequence>MPTDCYLVTLDVNSLYTNIDNEMGIQAVEDFLKENTQFHDDLRLFCRTLLTFILTKNFFLFEDEFFIQRNGTAMGSNVAPPYANIYMAEFESRFVYVHPLFQQYCRLWKRYIDDIFLIWCGDIDSLLSFHQSINQSVNKLTFTIQYDSRSIPFLDTLVIINEDGVLSTDLYVKPTDKNSLLLYTSCHPRHIKKALPKSQFQRINRIVSNNSQRSLRLNDMASKFRSRGYPDSLLDFHSNNTPPTAIRSSRQRIAFVNTHHPFMQLFYKIIYKHWPLLGLSYPKIPEFLAPPLICHKKPPNLRNLLVSADVGSAKTTIKQTFLTTAPFGMIYINHTMAATHHTVFILRLYPGIPHSPFLSDSSAQQLAPSTSTRIGEPSTDTNKLSTAVAKRQLAVLKLISLGDTNHTAEQLWNAIKQQSDQWFGPLNLQSESQHHQLVLDNVLATGSFYCKKNQTKNNRKKKNRSQRKKNERKKKNQNQRKKNNRKQNNRKKKNRNKRKKNQRKKTNRNQRKKNNRKKKNRNKRKKNQRKKKRNKNQYKRKKTQRKKNQRKKKMKQRFRKWKNQKHQYPKHQNLKNQIP</sequence>
<evidence type="ECO:0000313" key="4">
    <source>
        <dbReference type="Proteomes" id="UP001176940"/>
    </source>
</evidence>
<dbReference type="InterPro" id="IPR000477">
    <property type="entry name" value="RT_dom"/>
</dbReference>
<dbReference type="Pfam" id="PF26215">
    <property type="entry name" value="HTH_animal"/>
    <property type="match status" value="1"/>
</dbReference>
<feature type="compositionally biased region" description="Basic residues" evidence="1">
    <location>
        <begin position="453"/>
        <end position="573"/>
    </location>
</feature>
<keyword evidence="4" id="KW-1185">Reference proteome</keyword>